<dbReference type="AlphaFoldDB" id="Q5I729"/>
<accession>Q5I729</accession>
<proteinExistence type="inferred from homology"/>
<dbReference type="CDD" id="cd06911">
    <property type="entry name" value="VirB9_CagX_TrbG"/>
    <property type="match status" value="1"/>
</dbReference>
<gene>
    <name evidence="4" type="primary">virB9</name>
</gene>
<dbReference type="RefSeq" id="WP_050707964.1">
    <property type="nucleotide sequence ID" value="NZ_CBCRUT010000008.1"/>
</dbReference>
<dbReference type="InterPro" id="IPR033645">
    <property type="entry name" value="VirB9/CagX/TrbG_C"/>
</dbReference>
<evidence type="ECO:0000256" key="1">
    <source>
        <dbReference type="ARBA" id="ARBA00006135"/>
    </source>
</evidence>
<evidence type="ECO:0000256" key="2">
    <source>
        <dbReference type="ARBA" id="ARBA00022729"/>
    </source>
</evidence>
<name>Q5I729_DICNO</name>
<feature type="region of interest" description="Disordered" evidence="3">
    <location>
        <begin position="280"/>
        <end position="302"/>
    </location>
</feature>
<reference evidence="4" key="1">
    <citation type="journal article" date="2009" name="Anaerobe">
        <title>The intD mobile genetic element from Dichelobacter nodosus, the causative agent of ovine footrot, is associated with the benign phenotype.</title>
        <authorList>
            <person name="Tanjung L.R."/>
            <person name="Whittle G."/>
            <person name="Shaw B.E."/>
            <person name="Bloomfield G.A."/>
            <person name="Katz M.E."/>
            <person name="Cheetham B.F."/>
        </authorList>
    </citation>
    <scope>NUCLEOTIDE SEQUENCE</scope>
    <source>
        <strain evidence="4">C305-1</strain>
    </source>
</reference>
<dbReference type="Gene3D" id="2.60.40.2500">
    <property type="match status" value="1"/>
</dbReference>
<evidence type="ECO:0000256" key="3">
    <source>
        <dbReference type="SAM" id="MobiDB-lite"/>
    </source>
</evidence>
<dbReference type="InterPro" id="IPR010258">
    <property type="entry name" value="Conjugal_tfr_TrbG/VirB9/CagX"/>
</dbReference>
<dbReference type="EMBL" id="AY847513">
    <property type="protein sequence ID" value="AAW31830.1"/>
    <property type="molecule type" value="Genomic_DNA"/>
</dbReference>
<dbReference type="Pfam" id="PF03524">
    <property type="entry name" value="CagX"/>
    <property type="match status" value="1"/>
</dbReference>
<protein>
    <submittedName>
        <fullName evidence="4">VirB9</fullName>
    </submittedName>
</protein>
<sequence length="302" mass="34215">MNKIFLCIIAVTAANLQAQTAGIRYLDYHPDRIPNIVTAAGIASEIIFEEDEEIAYYTFGFDAAWDSAVALEHILVFKAKDEQPQTNLLVHTNKRHYVFTITSGNDDWEKDPNRSAANYSLRIRYHDSKSMAAVKAKEQSQELRHRDIAPPSTYIYTRYDYRATAHAQDIIPQRMWDNGVLTFINFAPTSKRGVVYELQADGKTALVNQHTEKNGLLIVHGVYAHLIIRLGDEAVEIRRNHQGGRKENRTKTTVPHTVRSIAGDAPHQFNFNSEAKKEQLERAQIFSESQTPAAENATEGFE</sequence>
<dbReference type="InterPro" id="IPR038161">
    <property type="entry name" value="VirB9/CagX/TrbG_C_sf"/>
</dbReference>
<comment type="similarity">
    <text evidence="1">Belongs to the TrbG/VirB9 family.</text>
</comment>
<keyword evidence="2" id="KW-0732">Signal</keyword>
<evidence type="ECO:0000313" key="4">
    <source>
        <dbReference type="EMBL" id="AAW31830.1"/>
    </source>
</evidence>
<organism evidence="4">
    <name type="scientific">Dichelobacter nodosus</name>
    <name type="common">Bacteroides nodosus</name>
    <dbReference type="NCBI Taxonomy" id="870"/>
    <lineage>
        <taxon>Bacteria</taxon>
        <taxon>Pseudomonadati</taxon>
        <taxon>Pseudomonadota</taxon>
        <taxon>Gammaproteobacteria</taxon>
        <taxon>Cardiobacteriales</taxon>
        <taxon>Cardiobacteriaceae</taxon>
        <taxon>Dichelobacter</taxon>
    </lineage>
</organism>